<organism evidence="3 4">
    <name type="scientific">Aquabacterium commune</name>
    <dbReference type="NCBI Taxonomy" id="70586"/>
    <lineage>
        <taxon>Bacteria</taxon>
        <taxon>Pseudomonadati</taxon>
        <taxon>Pseudomonadota</taxon>
        <taxon>Betaproteobacteria</taxon>
        <taxon>Burkholderiales</taxon>
        <taxon>Aquabacterium</taxon>
    </lineage>
</organism>
<evidence type="ECO:0000313" key="3">
    <source>
        <dbReference type="EMBL" id="TDP78664.1"/>
    </source>
</evidence>
<dbReference type="InterPro" id="IPR012340">
    <property type="entry name" value="NA-bd_OB-fold"/>
</dbReference>
<sequence>MGIESTVIGNMLTNPERRIVKVRGEDTTVTEFRVMADVYKRDDNDQLVQDEQKSEPVQVSVWNEKLGEEIARHFKAGCRLIIIGTQTIQTWQKDGQNHYQVQINAAAVGLVPYRIDRIEFRQKREASTSDQQAA</sequence>
<dbReference type="Proteomes" id="UP000294593">
    <property type="component" value="Unassembled WGS sequence"/>
</dbReference>
<dbReference type="Pfam" id="PF00436">
    <property type="entry name" value="SSB"/>
    <property type="match status" value="1"/>
</dbReference>
<keyword evidence="4" id="KW-1185">Reference proteome</keyword>
<gene>
    <name evidence="3" type="ORF">EV672_12116</name>
</gene>
<comment type="caution">
    <text evidence="3">The sequence shown here is derived from an EMBL/GenBank/DDBJ whole genome shotgun (WGS) entry which is preliminary data.</text>
</comment>
<keyword evidence="1 2" id="KW-0238">DNA-binding</keyword>
<dbReference type="EMBL" id="SNXW01000021">
    <property type="protein sequence ID" value="TDP78664.1"/>
    <property type="molecule type" value="Genomic_DNA"/>
</dbReference>
<proteinExistence type="predicted"/>
<reference evidence="3 4" key="1">
    <citation type="submission" date="2019-03" db="EMBL/GenBank/DDBJ databases">
        <title>Genomic Encyclopedia of Type Strains, Phase IV (KMG-IV): sequencing the most valuable type-strain genomes for metagenomic binning, comparative biology and taxonomic classification.</title>
        <authorList>
            <person name="Goeker M."/>
        </authorList>
    </citation>
    <scope>NUCLEOTIDE SEQUENCE [LARGE SCALE GENOMIC DNA]</scope>
    <source>
        <strain evidence="3 4">DSM 11901</strain>
    </source>
</reference>
<accession>A0A4R6QZF2</accession>
<name>A0A4R6QZF2_9BURK</name>
<dbReference type="Gene3D" id="2.40.50.140">
    <property type="entry name" value="Nucleic acid-binding proteins"/>
    <property type="match status" value="1"/>
</dbReference>
<evidence type="ECO:0000256" key="2">
    <source>
        <dbReference type="PROSITE-ProRule" id="PRU00252"/>
    </source>
</evidence>
<dbReference type="OrthoDB" id="8664551at2"/>
<dbReference type="GO" id="GO:0003697">
    <property type="term" value="F:single-stranded DNA binding"/>
    <property type="evidence" value="ECO:0007669"/>
    <property type="project" value="InterPro"/>
</dbReference>
<protein>
    <submittedName>
        <fullName evidence="3">Single-strand DNA-binding protein</fullName>
    </submittedName>
</protein>
<dbReference type="InterPro" id="IPR000424">
    <property type="entry name" value="Primosome_PriB/ssb"/>
</dbReference>
<dbReference type="RefSeq" id="WP_083506214.1">
    <property type="nucleotide sequence ID" value="NZ_SNXW01000021.1"/>
</dbReference>
<dbReference type="SUPFAM" id="SSF50249">
    <property type="entry name" value="Nucleic acid-binding proteins"/>
    <property type="match status" value="1"/>
</dbReference>
<evidence type="ECO:0000256" key="1">
    <source>
        <dbReference type="ARBA" id="ARBA00023125"/>
    </source>
</evidence>
<dbReference type="PROSITE" id="PS50935">
    <property type="entry name" value="SSB"/>
    <property type="match status" value="1"/>
</dbReference>
<evidence type="ECO:0000313" key="4">
    <source>
        <dbReference type="Proteomes" id="UP000294593"/>
    </source>
</evidence>
<dbReference type="AlphaFoldDB" id="A0A4R6QZF2"/>